<feature type="transmembrane region" description="Helical" evidence="9">
    <location>
        <begin position="34"/>
        <end position="53"/>
    </location>
</feature>
<feature type="transmembrane region" description="Helical" evidence="9">
    <location>
        <begin position="270"/>
        <end position="288"/>
    </location>
</feature>
<feature type="transmembrane region" description="Helical" evidence="9">
    <location>
        <begin position="88"/>
        <end position="110"/>
    </location>
</feature>
<dbReference type="PANTHER" id="PTHR32322:SF2">
    <property type="entry name" value="EAMA DOMAIN-CONTAINING PROTEIN"/>
    <property type="match status" value="1"/>
</dbReference>
<protein>
    <recommendedName>
        <fullName evidence="4">S-adenosylmethionine uptake transporter</fullName>
    </recommendedName>
</protein>
<dbReference type="SUPFAM" id="SSF103481">
    <property type="entry name" value="Multidrug resistance efflux transporter EmrE"/>
    <property type="match status" value="2"/>
</dbReference>
<evidence type="ECO:0000256" key="4">
    <source>
        <dbReference type="ARBA" id="ARBA00019341"/>
    </source>
</evidence>
<keyword evidence="6" id="KW-0813">Transport</keyword>
<evidence type="ECO:0000256" key="1">
    <source>
        <dbReference type="ARBA" id="ARBA00004028"/>
    </source>
</evidence>
<feature type="domain" description="EamA" evidence="10">
    <location>
        <begin position="7"/>
        <end position="133"/>
    </location>
</feature>
<feature type="domain" description="EamA" evidence="10">
    <location>
        <begin position="145"/>
        <end position="287"/>
    </location>
</feature>
<feature type="transmembrane region" description="Helical" evidence="9">
    <location>
        <begin position="212"/>
        <end position="233"/>
    </location>
</feature>
<dbReference type="PANTHER" id="PTHR32322">
    <property type="entry name" value="INNER MEMBRANE TRANSPORTER"/>
    <property type="match status" value="1"/>
</dbReference>
<evidence type="ECO:0000256" key="3">
    <source>
        <dbReference type="ARBA" id="ARBA00007362"/>
    </source>
</evidence>
<keyword evidence="8 9" id="KW-0472">Membrane</keyword>
<evidence type="ECO:0000256" key="7">
    <source>
        <dbReference type="ARBA" id="ARBA00022989"/>
    </source>
</evidence>
<dbReference type="AlphaFoldDB" id="W2V201"/>
<feature type="transmembrane region" description="Helical" evidence="9">
    <location>
        <begin position="60"/>
        <end position="82"/>
    </location>
</feature>
<feature type="transmembrane region" description="Helical" evidence="9">
    <location>
        <begin position="117"/>
        <end position="139"/>
    </location>
</feature>
<evidence type="ECO:0000313" key="11">
    <source>
        <dbReference type="EMBL" id="ETO91677.1"/>
    </source>
</evidence>
<dbReference type="Pfam" id="PF00892">
    <property type="entry name" value="EamA"/>
    <property type="match status" value="2"/>
</dbReference>
<proteinExistence type="inferred from homology"/>
<dbReference type="InterPro" id="IPR037185">
    <property type="entry name" value="EmrE-like"/>
</dbReference>
<dbReference type="STRING" id="1401685.P857_847"/>
<feature type="transmembrane region" description="Helical" evidence="9">
    <location>
        <begin position="145"/>
        <end position="161"/>
    </location>
</feature>
<dbReference type="Proteomes" id="UP000018951">
    <property type="component" value="Unassembled WGS sequence"/>
</dbReference>
<dbReference type="InterPro" id="IPR000620">
    <property type="entry name" value="EamA_dom"/>
</dbReference>
<comment type="function">
    <text evidence="1">Transports S-adenosylmethionine.</text>
</comment>
<dbReference type="EMBL" id="AXCJ01000001">
    <property type="protein sequence ID" value="ETO91677.1"/>
    <property type="molecule type" value="Genomic_DNA"/>
</dbReference>
<evidence type="ECO:0000313" key="12">
    <source>
        <dbReference type="Proteomes" id="UP000018951"/>
    </source>
</evidence>
<dbReference type="GO" id="GO:0016020">
    <property type="term" value="C:membrane"/>
    <property type="evidence" value="ECO:0007669"/>
    <property type="project" value="UniProtKB-SubCell"/>
</dbReference>
<evidence type="ECO:0000256" key="9">
    <source>
        <dbReference type="SAM" id="Phobius"/>
    </source>
</evidence>
<feature type="transmembrane region" description="Helical" evidence="9">
    <location>
        <begin position="245"/>
        <end position="264"/>
    </location>
</feature>
<organism evidence="11 12">
    <name type="scientific">Candidatus Xenolissoclinum pacificiensis L6</name>
    <dbReference type="NCBI Taxonomy" id="1401685"/>
    <lineage>
        <taxon>Bacteria</taxon>
        <taxon>Pseudomonadati</taxon>
        <taxon>Pseudomonadota</taxon>
        <taxon>Alphaproteobacteria</taxon>
        <taxon>Rickettsiales</taxon>
        <taxon>Anaplasmataceae</taxon>
        <taxon>Candidatus Xenolissoclinum</taxon>
    </lineage>
</organism>
<comment type="subcellular location">
    <subcellularLocation>
        <location evidence="2">Membrane</location>
        <topology evidence="2">Multi-pass membrane protein</topology>
    </subcellularLocation>
</comment>
<sequence length="308" mass="34832">MKFHDTILVLLVVFCWSTGYLAQSYLVKFVPPFFAMFLESAIVSIVYSPILLYKKPPANLSFLMVLGFLWGPGTYGSMLLAVSLGINVSVVSVIGKTNVIFAIIFARIFFNEKMNFATILGILTSFTGLLFLLNTVHIFSNLPSLFSLMVFAVSWASYNMFVKKLSNMKKNQDEPLNMSVLVPWVSVCAMPQLFCISYCFEDWNIDIYSIPIHFIFVLAYQSLVVTCIVLSIWFRLITKYPMYKVGPFALLLPVFGMISGIVLLREQVTTLQLISSIIMISGLVIVSVQKINQYIQNVYTTRSLSIRQ</sequence>
<keyword evidence="12" id="KW-1185">Reference proteome</keyword>
<evidence type="ECO:0000256" key="2">
    <source>
        <dbReference type="ARBA" id="ARBA00004141"/>
    </source>
</evidence>
<evidence type="ECO:0000256" key="8">
    <source>
        <dbReference type="ARBA" id="ARBA00023136"/>
    </source>
</evidence>
<reference evidence="11 12" key="1">
    <citation type="journal article" date="2013" name="PLoS ONE">
        <title>Bacterial endosymbiosis in a chordate host: long-term co-evolution and conservation of secondary metabolism.</title>
        <authorList>
            <person name="Kwan J.C."/>
            <person name="Schmidt E.W."/>
        </authorList>
    </citation>
    <scope>NUCLEOTIDE SEQUENCE [LARGE SCALE GENOMIC DNA]</scope>
    <source>
        <strain evidence="12">L6</strain>
    </source>
</reference>
<accession>W2V201</accession>
<dbReference type="InterPro" id="IPR050638">
    <property type="entry name" value="AA-Vitamin_Transporters"/>
</dbReference>
<comment type="similarity">
    <text evidence="3">Belongs to the EamA transporter family.</text>
</comment>
<gene>
    <name evidence="11" type="ORF">P857_847</name>
</gene>
<keyword evidence="5 9" id="KW-0812">Transmembrane</keyword>
<keyword evidence="6" id="KW-0029">Amino-acid transport</keyword>
<comment type="caution">
    <text evidence="11">The sequence shown here is derived from an EMBL/GenBank/DDBJ whole genome shotgun (WGS) entry which is preliminary data.</text>
</comment>
<evidence type="ECO:0000256" key="6">
    <source>
        <dbReference type="ARBA" id="ARBA00022970"/>
    </source>
</evidence>
<feature type="transmembrane region" description="Helical" evidence="9">
    <location>
        <begin position="181"/>
        <end position="200"/>
    </location>
</feature>
<evidence type="ECO:0000259" key="10">
    <source>
        <dbReference type="Pfam" id="PF00892"/>
    </source>
</evidence>
<name>W2V201_9RICK</name>
<evidence type="ECO:0000256" key="5">
    <source>
        <dbReference type="ARBA" id="ARBA00022692"/>
    </source>
</evidence>
<keyword evidence="7 9" id="KW-1133">Transmembrane helix</keyword>